<protein>
    <recommendedName>
        <fullName evidence="4">Phytanoyl-CoA dioxygenase</fullName>
    </recommendedName>
</protein>
<dbReference type="InterPro" id="IPR008775">
    <property type="entry name" value="Phytyl_CoA_dOase-like"/>
</dbReference>
<dbReference type="SUPFAM" id="SSF51197">
    <property type="entry name" value="Clavaminate synthase-like"/>
    <property type="match status" value="1"/>
</dbReference>
<dbReference type="GO" id="GO:0016706">
    <property type="term" value="F:2-oxoglutarate-dependent dioxygenase activity"/>
    <property type="evidence" value="ECO:0007669"/>
    <property type="project" value="UniProtKB-ARBA"/>
</dbReference>
<evidence type="ECO:0000313" key="2">
    <source>
        <dbReference type="EMBL" id="PDH40507.1"/>
    </source>
</evidence>
<comment type="caution">
    <text evidence="2">The sequence shown here is derived from an EMBL/GenBank/DDBJ whole genome shotgun (WGS) entry which is preliminary data.</text>
</comment>
<accession>A0A2A5WWA9</accession>
<dbReference type="AlphaFoldDB" id="A0A2A5WWA9"/>
<sequence>MCRFNRTLAACHGQSYVIDFIKTLGHTGHPVVDLATTTKDIEQHGYSIIRGFVDADRVAELRDLCESLKVPIETTGDDGIARLGFRIPEIMLRTRELDSLVTDPRLLAAFRMVLGATERWGMNLSDVSVKYLSPGSGERALHRDDDFYQQLSRDHPFTSNALLALDTFDEPVGATTVIPGSHGWEQPIDPDHDRISVDMDPGDLLLLSGRVWHGHGPNTTTDRIRRAFNVYVCAGWLLPGHTYKEHFSVDEFETLSPELQELMEVGLDPSKY</sequence>
<dbReference type="EMBL" id="NTKD01000011">
    <property type="protein sequence ID" value="PDH40507.1"/>
    <property type="molecule type" value="Genomic_DNA"/>
</dbReference>
<dbReference type="GO" id="GO:0005506">
    <property type="term" value="F:iron ion binding"/>
    <property type="evidence" value="ECO:0007669"/>
    <property type="project" value="UniProtKB-ARBA"/>
</dbReference>
<evidence type="ECO:0008006" key="4">
    <source>
        <dbReference type="Google" id="ProtNLM"/>
    </source>
</evidence>
<organism evidence="2 3">
    <name type="scientific">OM182 bacterium MED-G24</name>
    <dbReference type="NCBI Taxonomy" id="1986255"/>
    <lineage>
        <taxon>Bacteria</taxon>
        <taxon>Pseudomonadati</taxon>
        <taxon>Pseudomonadota</taxon>
        <taxon>Gammaproteobacteria</taxon>
        <taxon>OMG group</taxon>
        <taxon>OM182 clade</taxon>
    </lineage>
</organism>
<dbReference type="Proteomes" id="UP000219327">
    <property type="component" value="Unassembled WGS sequence"/>
</dbReference>
<reference evidence="2 3" key="1">
    <citation type="submission" date="2017-08" db="EMBL/GenBank/DDBJ databases">
        <title>Fine stratification of microbial communities through a metagenomic profile of the photic zone.</title>
        <authorList>
            <person name="Haro-Moreno J.M."/>
            <person name="Lopez-Perez M."/>
            <person name="De La Torre J."/>
            <person name="Picazo A."/>
            <person name="Camacho A."/>
            <person name="Rodriguez-Valera F."/>
        </authorList>
    </citation>
    <scope>NUCLEOTIDE SEQUENCE [LARGE SCALE GENOMIC DNA]</scope>
    <source>
        <strain evidence="2">MED-G24</strain>
    </source>
</reference>
<proteinExistence type="predicted"/>
<dbReference type="PANTHER" id="PTHR20883:SF48">
    <property type="entry name" value="ECTOINE DIOXYGENASE"/>
    <property type="match status" value="1"/>
</dbReference>
<evidence type="ECO:0000256" key="1">
    <source>
        <dbReference type="ARBA" id="ARBA00001954"/>
    </source>
</evidence>
<dbReference type="PANTHER" id="PTHR20883">
    <property type="entry name" value="PHYTANOYL-COA DIOXYGENASE DOMAIN CONTAINING 1"/>
    <property type="match status" value="1"/>
</dbReference>
<dbReference type="Pfam" id="PF05721">
    <property type="entry name" value="PhyH"/>
    <property type="match status" value="1"/>
</dbReference>
<dbReference type="Gene3D" id="2.60.120.620">
    <property type="entry name" value="q2cbj1_9rhob like domain"/>
    <property type="match status" value="1"/>
</dbReference>
<evidence type="ECO:0000313" key="3">
    <source>
        <dbReference type="Proteomes" id="UP000219327"/>
    </source>
</evidence>
<comment type="cofactor">
    <cofactor evidence="1">
        <name>Fe(2+)</name>
        <dbReference type="ChEBI" id="CHEBI:29033"/>
    </cofactor>
</comment>
<gene>
    <name evidence="2" type="ORF">CNE99_03420</name>
</gene>
<name>A0A2A5WWA9_9GAMM</name>